<dbReference type="InterPro" id="IPR051909">
    <property type="entry name" value="MFP_Cation_Efflux"/>
</dbReference>
<protein>
    <submittedName>
        <fullName evidence="2">HlyD family efflux transporter periplasmic adaptor subunit</fullName>
    </submittedName>
</protein>
<evidence type="ECO:0000313" key="3">
    <source>
        <dbReference type="Proteomes" id="UP000606008"/>
    </source>
</evidence>
<dbReference type="EMBL" id="WAEL01000013">
    <property type="protein sequence ID" value="NID13630.1"/>
    <property type="molecule type" value="Genomic_DNA"/>
</dbReference>
<dbReference type="Gene3D" id="2.40.420.20">
    <property type="match status" value="1"/>
</dbReference>
<keyword evidence="3" id="KW-1185">Reference proteome</keyword>
<comment type="caution">
    <text evidence="2">The sequence shown here is derived from an EMBL/GenBank/DDBJ whole genome shotgun (WGS) entry which is preliminary data.</text>
</comment>
<dbReference type="Proteomes" id="UP000606008">
    <property type="component" value="Unassembled WGS sequence"/>
</dbReference>
<sequence>MRTIIITGSERLALQLSTGVLLMGLVACNKPQATDTTQTESAPAQTVARTPVTVQTVGRGGISNSLTLFGTTLYLRRNAITAPVAAFVTKVYVSLGAQVRAGQPLYQLETKERRALGRLAIAGDTAIIGLVTVRASSGGVISTFDKQQTGDYVLEGTQLCTIAENNALAVQVNVPYEYQALAKPGRSCRVRLPDGRTLTATFQTPLTTVNALAQTQSVLARISRPIPLPENLTVQVDVTSQANAQAQLLPKAAVLSDEMLQHFWVMQLLNDSTAIKVPVQLGERTTTTVEVRSPIFGTGDRIVTEGNYGLPDTARVLVTPLKR</sequence>
<reference evidence="3" key="2">
    <citation type="submission" date="2023-07" db="EMBL/GenBank/DDBJ databases">
        <authorList>
            <person name="Jung D.-H."/>
        </authorList>
    </citation>
    <scope>NUCLEOTIDE SEQUENCE [LARGE SCALE GENOMIC DNA]</scope>
    <source>
        <strain evidence="3">JA-25</strain>
    </source>
</reference>
<proteinExistence type="predicted"/>
<dbReference type="SUPFAM" id="SSF111369">
    <property type="entry name" value="HlyD-like secretion proteins"/>
    <property type="match status" value="1"/>
</dbReference>
<dbReference type="Gene3D" id="2.40.50.100">
    <property type="match status" value="1"/>
</dbReference>
<name>A0ABX0QMC4_9BACT</name>
<evidence type="ECO:0000256" key="1">
    <source>
        <dbReference type="ARBA" id="ARBA00022448"/>
    </source>
</evidence>
<evidence type="ECO:0000313" key="2">
    <source>
        <dbReference type="EMBL" id="NID13630.1"/>
    </source>
</evidence>
<accession>A0ABX0QMC4</accession>
<dbReference type="PROSITE" id="PS51257">
    <property type="entry name" value="PROKAR_LIPOPROTEIN"/>
    <property type="match status" value="1"/>
</dbReference>
<reference evidence="3" key="1">
    <citation type="submission" date="2019-09" db="EMBL/GenBank/DDBJ databases">
        <authorList>
            <person name="Jung D.-H."/>
        </authorList>
    </citation>
    <scope>NUCLEOTIDE SEQUENCE [LARGE SCALE GENOMIC DNA]</scope>
    <source>
        <strain evidence="3">JA-25</strain>
    </source>
</reference>
<gene>
    <name evidence="2" type="ORF">F7231_25910</name>
</gene>
<keyword evidence="1" id="KW-0813">Transport</keyword>
<dbReference type="PANTHER" id="PTHR30097">
    <property type="entry name" value="CATION EFFLUX SYSTEM PROTEIN CUSB"/>
    <property type="match status" value="1"/>
</dbReference>
<organism evidence="2 3">
    <name type="scientific">Fibrivirga algicola</name>
    <dbReference type="NCBI Taxonomy" id="2950420"/>
    <lineage>
        <taxon>Bacteria</taxon>
        <taxon>Pseudomonadati</taxon>
        <taxon>Bacteroidota</taxon>
        <taxon>Cytophagia</taxon>
        <taxon>Cytophagales</taxon>
        <taxon>Spirosomataceae</taxon>
        <taxon>Fibrivirga</taxon>
    </lineage>
</organism>
<dbReference type="PANTHER" id="PTHR30097:SF4">
    <property type="entry name" value="SLR6042 PROTEIN"/>
    <property type="match status" value="1"/>
</dbReference>
<dbReference type="RefSeq" id="WP_166694152.1">
    <property type="nucleotide sequence ID" value="NZ_WAEL01000013.1"/>
</dbReference>